<keyword evidence="2" id="KW-0812">Transmembrane</keyword>
<keyword evidence="2" id="KW-0472">Membrane</keyword>
<sequence>MTSSPATGDVEKQQIGLQSSIPEEQSQHHHHHGAHLRERLRHFLHPSGKKIHVAASPEEAISLRTRLEQIHSHEEFDVYISGTPEHLEALRDAQNHHEDRRDQLRSEHPEMFERFAKVHNELDALAMELDRVTTHGVSLDAHFNRFGYNAHVRSYDDDSPSASGVSTPHSSSLSDKSSNAYERGFATPLKLFKVPTLRQYFHGGILWRASGSEEVQSFELFVDLLYVGILQIQGDNTSEHPTGLSLLHFIITFTLSYKIWNDMQLFISWFETDDVFQRVSILFLLACLFGYTTNIVEAWEHTYPTLIGFYLAARLYMAAYLLLCGYLLPMVRPVMIFHIIITLIAVALWIGSIHVGWPGQLALIWPALFVDFLGQMGYVIIQMILNKTGGKAKVWLDKKFEFIPAVNIEHRTERTNAFVSLVFGYTVVAILYQSATNGIDAFFGKAMLGLVQCFIFNWMYFEIDSSNLLTHAIRRHKISALAWSFAHLPFIMMFVLGGGGLSRLVVANDAPNSHLDWLTEQYQERSEEDIPMGIRWYYCAGFGIALLCMALISVSHVHRQHEGIRLTKKFRLMARLAVAIVIICLPLAEHLNSLDLVGTVTGLLVLLLVTELWAASNAHDKLFGRARPCRYTGRCSKGMLLEMVKNGREVDVDQLTDDKEKYRGHTVGP</sequence>
<reference evidence="3" key="1">
    <citation type="journal article" date="2020" name="Stud. Mycol.">
        <title>101 Dothideomycetes genomes: a test case for predicting lifestyles and emergence of pathogens.</title>
        <authorList>
            <person name="Haridas S."/>
            <person name="Albert R."/>
            <person name="Binder M."/>
            <person name="Bloem J."/>
            <person name="Labutti K."/>
            <person name="Salamov A."/>
            <person name="Andreopoulos B."/>
            <person name="Baker S."/>
            <person name="Barry K."/>
            <person name="Bills G."/>
            <person name="Bluhm B."/>
            <person name="Cannon C."/>
            <person name="Castanera R."/>
            <person name="Culley D."/>
            <person name="Daum C."/>
            <person name="Ezra D."/>
            <person name="Gonzalez J."/>
            <person name="Henrissat B."/>
            <person name="Kuo A."/>
            <person name="Liang C."/>
            <person name="Lipzen A."/>
            <person name="Lutzoni F."/>
            <person name="Magnuson J."/>
            <person name="Mondo S."/>
            <person name="Nolan M."/>
            <person name="Ohm R."/>
            <person name="Pangilinan J."/>
            <person name="Park H.-J."/>
            <person name="Ramirez L."/>
            <person name="Alfaro M."/>
            <person name="Sun H."/>
            <person name="Tritt A."/>
            <person name="Yoshinaga Y."/>
            <person name="Zwiers L.-H."/>
            <person name="Turgeon B."/>
            <person name="Goodwin S."/>
            <person name="Spatafora J."/>
            <person name="Crous P."/>
            <person name="Grigoriev I."/>
        </authorList>
    </citation>
    <scope>NUCLEOTIDE SEQUENCE</scope>
    <source>
        <strain evidence="3">ATCC 36951</strain>
    </source>
</reference>
<dbReference type="Pfam" id="PF06772">
    <property type="entry name" value="LtrA"/>
    <property type="match status" value="1"/>
</dbReference>
<feature type="transmembrane region" description="Helical" evidence="2">
    <location>
        <begin position="335"/>
        <end position="357"/>
    </location>
</feature>
<dbReference type="RefSeq" id="XP_033662645.1">
    <property type="nucleotide sequence ID" value="XM_033808739.1"/>
</dbReference>
<evidence type="ECO:0000313" key="3">
    <source>
        <dbReference type="EMBL" id="KAF2161756.1"/>
    </source>
</evidence>
<feature type="transmembrane region" description="Helical" evidence="2">
    <location>
        <begin position="594"/>
        <end position="615"/>
    </location>
</feature>
<dbReference type="InterPro" id="IPR010640">
    <property type="entry name" value="Low_temperature_requirement_A"/>
</dbReference>
<evidence type="ECO:0000313" key="4">
    <source>
        <dbReference type="Proteomes" id="UP000799537"/>
    </source>
</evidence>
<feature type="compositionally biased region" description="Polar residues" evidence="1">
    <location>
        <begin position="15"/>
        <end position="24"/>
    </location>
</feature>
<proteinExistence type="predicted"/>
<dbReference type="EMBL" id="ML993617">
    <property type="protein sequence ID" value="KAF2161756.1"/>
    <property type="molecule type" value="Genomic_DNA"/>
</dbReference>
<feature type="transmembrane region" description="Helical" evidence="2">
    <location>
        <begin position="570"/>
        <end position="588"/>
    </location>
</feature>
<dbReference type="PANTHER" id="PTHR36840">
    <property type="entry name" value="BLL5714 PROTEIN"/>
    <property type="match status" value="1"/>
</dbReference>
<name>A0A6A6C8K0_ZASCE</name>
<accession>A0A6A6C8K0</accession>
<dbReference type="Proteomes" id="UP000799537">
    <property type="component" value="Unassembled WGS sequence"/>
</dbReference>
<protein>
    <submittedName>
        <fullName evidence="3">Uncharacterized protein</fullName>
    </submittedName>
</protein>
<feature type="compositionally biased region" description="Polar residues" evidence="1">
    <location>
        <begin position="160"/>
        <end position="178"/>
    </location>
</feature>
<organism evidence="3 4">
    <name type="scientific">Zasmidium cellare ATCC 36951</name>
    <dbReference type="NCBI Taxonomy" id="1080233"/>
    <lineage>
        <taxon>Eukaryota</taxon>
        <taxon>Fungi</taxon>
        <taxon>Dikarya</taxon>
        <taxon>Ascomycota</taxon>
        <taxon>Pezizomycotina</taxon>
        <taxon>Dothideomycetes</taxon>
        <taxon>Dothideomycetidae</taxon>
        <taxon>Mycosphaerellales</taxon>
        <taxon>Mycosphaerellaceae</taxon>
        <taxon>Zasmidium</taxon>
    </lineage>
</organism>
<feature type="transmembrane region" description="Helical" evidence="2">
    <location>
        <begin position="281"/>
        <end position="299"/>
    </location>
</feature>
<evidence type="ECO:0000256" key="1">
    <source>
        <dbReference type="SAM" id="MobiDB-lite"/>
    </source>
</evidence>
<dbReference type="OrthoDB" id="191995at2759"/>
<feature type="region of interest" description="Disordered" evidence="1">
    <location>
        <begin position="157"/>
        <end position="178"/>
    </location>
</feature>
<feature type="transmembrane region" description="Helical" evidence="2">
    <location>
        <begin position="441"/>
        <end position="460"/>
    </location>
</feature>
<dbReference type="AlphaFoldDB" id="A0A6A6C8K0"/>
<evidence type="ECO:0000256" key="2">
    <source>
        <dbReference type="SAM" id="Phobius"/>
    </source>
</evidence>
<gene>
    <name evidence="3" type="ORF">M409DRAFT_27812</name>
</gene>
<feature type="transmembrane region" description="Helical" evidence="2">
    <location>
        <begin position="305"/>
        <end position="328"/>
    </location>
</feature>
<dbReference type="GeneID" id="54562011"/>
<dbReference type="PANTHER" id="PTHR36840:SF1">
    <property type="entry name" value="BLL5714 PROTEIN"/>
    <property type="match status" value="1"/>
</dbReference>
<feature type="transmembrane region" description="Helical" evidence="2">
    <location>
        <begin position="363"/>
        <end position="385"/>
    </location>
</feature>
<feature type="region of interest" description="Disordered" evidence="1">
    <location>
        <begin position="1"/>
        <end position="36"/>
    </location>
</feature>
<feature type="transmembrane region" description="Helical" evidence="2">
    <location>
        <begin position="417"/>
        <end position="435"/>
    </location>
</feature>
<feature type="transmembrane region" description="Helical" evidence="2">
    <location>
        <begin position="480"/>
        <end position="501"/>
    </location>
</feature>
<keyword evidence="2" id="KW-1133">Transmembrane helix</keyword>
<keyword evidence="4" id="KW-1185">Reference proteome</keyword>
<feature type="transmembrane region" description="Helical" evidence="2">
    <location>
        <begin position="535"/>
        <end position="558"/>
    </location>
</feature>